<proteinExistence type="predicted"/>
<evidence type="ECO:0000256" key="1">
    <source>
        <dbReference type="ARBA" id="ARBA00022737"/>
    </source>
</evidence>
<dbReference type="OrthoDB" id="5106486at2759"/>
<dbReference type="InterPro" id="IPR056884">
    <property type="entry name" value="NPHP3-like_N"/>
</dbReference>
<accession>A0A0C3GBR1</accession>
<protein>
    <recommendedName>
        <fullName evidence="2">Nephrocystin 3-like N-terminal domain-containing protein</fullName>
    </recommendedName>
</protein>
<feature type="domain" description="Nephrocystin 3-like N-terminal" evidence="2">
    <location>
        <begin position="23"/>
        <end position="180"/>
    </location>
</feature>
<dbReference type="HOGENOM" id="CLU_000288_6_8_1"/>
<keyword evidence="4" id="KW-1185">Reference proteome</keyword>
<reference evidence="3 4" key="1">
    <citation type="submission" date="2014-04" db="EMBL/GenBank/DDBJ databases">
        <authorList>
            <consortium name="DOE Joint Genome Institute"/>
            <person name="Kuo A."/>
            <person name="Tarkka M."/>
            <person name="Buscot F."/>
            <person name="Kohler A."/>
            <person name="Nagy L.G."/>
            <person name="Floudas D."/>
            <person name="Copeland A."/>
            <person name="Barry K.W."/>
            <person name="Cichocki N."/>
            <person name="Veneault-Fourrey C."/>
            <person name="LaButti K."/>
            <person name="Lindquist E.A."/>
            <person name="Lipzen A."/>
            <person name="Lundell T."/>
            <person name="Morin E."/>
            <person name="Murat C."/>
            <person name="Sun H."/>
            <person name="Tunlid A."/>
            <person name="Henrissat B."/>
            <person name="Grigoriev I.V."/>
            <person name="Hibbett D.S."/>
            <person name="Martin F."/>
            <person name="Nordberg H.P."/>
            <person name="Cantor M.N."/>
            <person name="Hua S.X."/>
        </authorList>
    </citation>
    <scope>NUCLEOTIDE SEQUENCE [LARGE SCALE GENOMIC DNA]</scope>
    <source>
        <strain evidence="3 4">F 1598</strain>
    </source>
</reference>
<reference evidence="4" key="2">
    <citation type="submission" date="2015-01" db="EMBL/GenBank/DDBJ databases">
        <title>Evolutionary Origins and Diversification of the Mycorrhizal Mutualists.</title>
        <authorList>
            <consortium name="DOE Joint Genome Institute"/>
            <consortium name="Mycorrhizal Genomics Consortium"/>
            <person name="Kohler A."/>
            <person name="Kuo A."/>
            <person name="Nagy L.G."/>
            <person name="Floudas D."/>
            <person name="Copeland A."/>
            <person name="Barry K.W."/>
            <person name="Cichocki N."/>
            <person name="Veneault-Fourrey C."/>
            <person name="LaButti K."/>
            <person name="Lindquist E.A."/>
            <person name="Lipzen A."/>
            <person name="Lundell T."/>
            <person name="Morin E."/>
            <person name="Murat C."/>
            <person name="Riley R."/>
            <person name="Ohm R."/>
            <person name="Sun H."/>
            <person name="Tunlid A."/>
            <person name="Henrissat B."/>
            <person name="Grigoriev I.V."/>
            <person name="Hibbett D.S."/>
            <person name="Martin F."/>
        </authorList>
    </citation>
    <scope>NUCLEOTIDE SEQUENCE [LARGE SCALE GENOMIC DNA]</scope>
    <source>
        <strain evidence="4">F 1598</strain>
    </source>
</reference>
<sequence>MDLFLRKECLPDTRMNVLEFIINWVNDSRTTQNVLWIHGLARSGKSTLSTTIVNCFRESGNLGTFIFFNRDVAERNNPWDVIRTMAYQLGVFHPDISEIIASALKSSPNICLSPISYQFQQLFLDTLSPSKGCTALAPIVLVLDALDECGTPKDREILLTVLSDKSRDLHLNVRFIFTSRAEIDIFRAFNHQIHIRTLELDITV</sequence>
<evidence type="ECO:0000313" key="4">
    <source>
        <dbReference type="Proteomes" id="UP000054166"/>
    </source>
</evidence>
<dbReference type="PANTHER" id="PTHR10039">
    <property type="entry name" value="AMELOGENIN"/>
    <property type="match status" value="1"/>
</dbReference>
<dbReference type="STRING" id="765440.A0A0C3GBR1"/>
<dbReference type="Pfam" id="PF24883">
    <property type="entry name" value="NPHP3_N"/>
    <property type="match status" value="1"/>
</dbReference>
<dbReference type="AlphaFoldDB" id="A0A0C3GBR1"/>
<dbReference type="Gene3D" id="3.40.50.300">
    <property type="entry name" value="P-loop containing nucleotide triphosphate hydrolases"/>
    <property type="match status" value="1"/>
</dbReference>
<dbReference type="EMBL" id="KN832975">
    <property type="protein sequence ID" value="KIM89149.1"/>
    <property type="molecule type" value="Genomic_DNA"/>
</dbReference>
<dbReference type="SUPFAM" id="SSF52540">
    <property type="entry name" value="P-loop containing nucleoside triphosphate hydrolases"/>
    <property type="match status" value="1"/>
</dbReference>
<dbReference type="Proteomes" id="UP000054166">
    <property type="component" value="Unassembled WGS sequence"/>
</dbReference>
<keyword evidence="1" id="KW-0677">Repeat</keyword>
<dbReference type="PANTHER" id="PTHR10039:SF16">
    <property type="entry name" value="GPI INOSITOL-DEACYLASE"/>
    <property type="match status" value="1"/>
</dbReference>
<evidence type="ECO:0000259" key="2">
    <source>
        <dbReference type="Pfam" id="PF24883"/>
    </source>
</evidence>
<gene>
    <name evidence="3" type="ORF">PILCRDRAFT_61443</name>
</gene>
<evidence type="ECO:0000313" key="3">
    <source>
        <dbReference type="EMBL" id="KIM89149.1"/>
    </source>
</evidence>
<dbReference type="InParanoid" id="A0A0C3GBR1"/>
<organism evidence="3 4">
    <name type="scientific">Piloderma croceum (strain F 1598)</name>
    <dbReference type="NCBI Taxonomy" id="765440"/>
    <lineage>
        <taxon>Eukaryota</taxon>
        <taxon>Fungi</taxon>
        <taxon>Dikarya</taxon>
        <taxon>Basidiomycota</taxon>
        <taxon>Agaricomycotina</taxon>
        <taxon>Agaricomycetes</taxon>
        <taxon>Agaricomycetidae</taxon>
        <taxon>Atheliales</taxon>
        <taxon>Atheliaceae</taxon>
        <taxon>Piloderma</taxon>
    </lineage>
</organism>
<name>A0A0C3GBR1_PILCF</name>
<dbReference type="InterPro" id="IPR027417">
    <property type="entry name" value="P-loop_NTPase"/>
</dbReference>